<dbReference type="SUPFAM" id="SSF56645">
    <property type="entry name" value="Acyl-CoA dehydrogenase NM domain-like"/>
    <property type="match status" value="1"/>
</dbReference>
<dbReference type="InterPro" id="IPR046373">
    <property type="entry name" value="Acyl-CoA_Oxase/DH_mid-dom_sf"/>
</dbReference>
<reference evidence="5" key="2">
    <citation type="submission" date="2014-03" db="EMBL/GenBank/DDBJ databases">
        <authorList>
            <person name="Genoscope - CEA"/>
        </authorList>
    </citation>
    <scope>NUCLEOTIDE SEQUENCE</scope>
</reference>
<dbReference type="GO" id="GO:0005504">
    <property type="term" value="F:fatty acid binding"/>
    <property type="evidence" value="ECO:0007669"/>
    <property type="project" value="TreeGrafter"/>
</dbReference>
<evidence type="ECO:0000256" key="3">
    <source>
        <dbReference type="ARBA" id="ARBA00022630"/>
    </source>
</evidence>
<dbReference type="PANTHER" id="PTHR10909:SF390">
    <property type="entry name" value="PEROXISOMAL ACYL-COENZYME A OXIDASE 3"/>
    <property type="match status" value="1"/>
</dbReference>
<keyword evidence="4" id="KW-0274">FAD</keyword>
<comment type="cofactor">
    <cofactor evidence="1">
        <name>FAD</name>
        <dbReference type="ChEBI" id="CHEBI:57692"/>
    </cofactor>
</comment>
<dbReference type="GO" id="GO:0016402">
    <property type="term" value="F:pristanoyl-CoA oxidase activity"/>
    <property type="evidence" value="ECO:0007669"/>
    <property type="project" value="TreeGrafter"/>
</dbReference>
<gene>
    <name evidence="5" type="ORF">GSONMT00070304001</name>
</gene>
<dbReference type="Gene3D" id="2.40.110.10">
    <property type="entry name" value="Butyryl-CoA Dehydrogenase, subunit A, domain 2"/>
    <property type="match status" value="1"/>
</dbReference>
<dbReference type="Proteomes" id="UP000193380">
    <property type="component" value="Unassembled WGS sequence"/>
</dbReference>
<evidence type="ECO:0000256" key="2">
    <source>
        <dbReference type="ARBA" id="ARBA00005189"/>
    </source>
</evidence>
<dbReference type="STRING" id="8022.A0A060WHI5"/>
<dbReference type="GO" id="GO:0005777">
    <property type="term" value="C:peroxisome"/>
    <property type="evidence" value="ECO:0007669"/>
    <property type="project" value="InterPro"/>
</dbReference>
<reference evidence="5" key="1">
    <citation type="journal article" date="2014" name="Nat. Commun.">
        <title>The rainbow trout genome provides novel insights into evolution after whole-genome duplication in vertebrates.</title>
        <authorList>
            <person name="Berthelot C."/>
            <person name="Brunet F."/>
            <person name="Chalopin D."/>
            <person name="Juanchich A."/>
            <person name="Bernard M."/>
            <person name="Noel B."/>
            <person name="Bento P."/>
            <person name="Da Silva C."/>
            <person name="Labadie K."/>
            <person name="Alberti A."/>
            <person name="Aury J.M."/>
            <person name="Louis A."/>
            <person name="Dehais P."/>
            <person name="Bardou P."/>
            <person name="Montfort J."/>
            <person name="Klopp C."/>
            <person name="Cabau C."/>
            <person name="Gaspin C."/>
            <person name="Thorgaard G.H."/>
            <person name="Boussaha M."/>
            <person name="Quillet E."/>
            <person name="Guyomard R."/>
            <person name="Galiana D."/>
            <person name="Bobe J."/>
            <person name="Volff J.N."/>
            <person name="Genet C."/>
            <person name="Wincker P."/>
            <person name="Jaillon O."/>
            <person name="Roest Crollius H."/>
            <person name="Guiguen Y."/>
        </authorList>
    </citation>
    <scope>NUCLEOTIDE SEQUENCE [LARGE SCALE GENOMIC DNA]</scope>
</reference>
<dbReference type="PANTHER" id="PTHR10909">
    <property type="entry name" value="ELECTRON TRANSPORT OXIDOREDUCTASE"/>
    <property type="match status" value="1"/>
</dbReference>
<dbReference type="GO" id="GO:0033540">
    <property type="term" value="P:fatty acid beta-oxidation using acyl-CoA oxidase"/>
    <property type="evidence" value="ECO:0007669"/>
    <property type="project" value="TreeGrafter"/>
</dbReference>
<dbReference type="PaxDb" id="8022-A0A060WHI5"/>
<name>A0A060WHI5_ONCMY</name>
<evidence type="ECO:0000313" key="6">
    <source>
        <dbReference type="Proteomes" id="UP000193380"/>
    </source>
</evidence>
<evidence type="ECO:0008006" key="7">
    <source>
        <dbReference type="Google" id="ProtNLM"/>
    </source>
</evidence>
<organism evidence="5 6">
    <name type="scientific">Oncorhynchus mykiss</name>
    <name type="common">Rainbow trout</name>
    <name type="synonym">Salmo gairdneri</name>
    <dbReference type="NCBI Taxonomy" id="8022"/>
    <lineage>
        <taxon>Eukaryota</taxon>
        <taxon>Metazoa</taxon>
        <taxon>Chordata</taxon>
        <taxon>Craniata</taxon>
        <taxon>Vertebrata</taxon>
        <taxon>Euteleostomi</taxon>
        <taxon>Actinopterygii</taxon>
        <taxon>Neopterygii</taxon>
        <taxon>Teleostei</taxon>
        <taxon>Protacanthopterygii</taxon>
        <taxon>Salmoniformes</taxon>
        <taxon>Salmonidae</taxon>
        <taxon>Salmoninae</taxon>
        <taxon>Oncorhynchus</taxon>
    </lineage>
</organism>
<accession>A0A060WHI5</accession>
<dbReference type="AlphaFoldDB" id="A0A060WHI5"/>
<proteinExistence type="predicted"/>
<protein>
    <recommendedName>
        <fullName evidence="7">Acyl-coenzyme A oxidase N-terminal domain-containing protein</fullName>
    </recommendedName>
</protein>
<evidence type="ECO:0000313" key="5">
    <source>
        <dbReference type="EMBL" id="CDQ64015.1"/>
    </source>
</evidence>
<dbReference type="GO" id="GO:0071949">
    <property type="term" value="F:FAD binding"/>
    <property type="evidence" value="ECO:0007669"/>
    <property type="project" value="InterPro"/>
</dbReference>
<dbReference type="InterPro" id="IPR009100">
    <property type="entry name" value="AcylCoA_DH/oxidase_NM_dom_sf"/>
</dbReference>
<evidence type="ECO:0000256" key="4">
    <source>
        <dbReference type="ARBA" id="ARBA00022827"/>
    </source>
</evidence>
<keyword evidence="3" id="KW-0285">Flavoprotein</keyword>
<evidence type="ECO:0000256" key="1">
    <source>
        <dbReference type="ARBA" id="ARBA00001974"/>
    </source>
</evidence>
<sequence>MEMGLPDFPSGPLDIYRKKASFNWKEMVMFLEGEDMLAFKQHVFRMLENDPIFARQSGEDMSTERMREVTFRRCKQLFRYDFLTRDDIMANPWRTVVLNDCLGMYDWSLGAKYFLNKGMFGATVANSGSQRHSQFVQDTEDMMTFGCFALTELSHGSNTRAMRTTAKYDPSTQVGGTQFTARPLTPLEPYSIRNIELFHLLNTFSVDPSGVCYKAGSMKRFTQQLKIHAFSFLNKSENLKLFCFLKVPFSLVVKSIGPVTERSLVRILQSTRWKNLPFLSKAINTQQ</sequence>
<dbReference type="GO" id="GO:0055088">
    <property type="term" value="P:lipid homeostasis"/>
    <property type="evidence" value="ECO:0007669"/>
    <property type="project" value="TreeGrafter"/>
</dbReference>
<dbReference type="EMBL" id="FR904457">
    <property type="protein sequence ID" value="CDQ64015.1"/>
    <property type="molecule type" value="Genomic_DNA"/>
</dbReference>
<dbReference type="InterPro" id="IPR012258">
    <property type="entry name" value="Acyl-CoA_oxidase"/>
</dbReference>
<comment type="pathway">
    <text evidence="2">Lipid metabolism.</text>
</comment>